<dbReference type="Proteomes" id="UP000194450">
    <property type="component" value="Unassembled WGS sequence"/>
</dbReference>
<dbReference type="OrthoDB" id="5570179at2"/>
<feature type="region of interest" description="Disordered" evidence="1">
    <location>
        <begin position="1"/>
        <end position="24"/>
    </location>
</feature>
<keyword evidence="3" id="KW-1185">Reference proteome</keyword>
<dbReference type="RefSeq" id="WP_086435387.1">
    <property type="nucleotide sequence ID" value="NZ_FXWH01000003.1"/>
</dbReference>
<accession>A0A1Y6G3I0</accession>
<evidence type="ECO:0000313" key="2">
    <source>
        <dbReference type="EMBL" id="SMQ80503.1"/>
    </source>
</evidence>
<reference evidence="3" key="1">
    <citation type="submission" date="2017-04" db="EMBL/GenBank/DDBJ databases">
        <authorList>
            <person name="Varghese N."/>
            <person name="Submissions S."/>
        </authorList>
    </citation>
    <scope>NUCLEOTIDE SEQUENCE [LARGE SCALE GENOMIC DNA]</scope>
</reference>
<name>A0A1Y6G3I0_9GAMM</name>
<gene>
    <name evidence="2" type="ORF">SAMN06297229_2260</name>
</gene>
<proteinExistence type="predicted"/>
<dbReference type="AlphaFoldDB" id="A0A1Y6G3I0"/>
<evidence type="ECO:0000256" key="1">
    <source>
        <dbReference type="SAM" id="MobiDB-lite"/>
    </source>
</evidence>
<evidence type="ECO:0000313" key="3">
    <source>
        <dbReference type="Proteomes" id="UP000194450"/>
    </source>
</evidence>
<feature type="compositionally biased region" description="Basic and acidic residues" evidence="1">
    <location>
        <begin position="7"/>
        <end position="24"/>
    </location>
</feature>
<dbReference type="EMBL" id="FXWH01000003">
    <property type="protein sequence ID" value="SMQ80503.1"/>
    <property type="molecule type" value="Genomic_DNA"/>
</dbReference>
<sequence>MNTNQARAEEAVDKSAHKAHDTIDKVADAAKRTSDSLGEKGHDLKEAQEKWLASATDYVKANPVKALGIAAAGGYLLSRLFSDRS</sequence>
<protein>
    <submittedName>
        <fullName evidence="2">Membrane-anchored ribosome-binding protein, inhibits growth in stationary phase, ElaB/YqjD/DUF883 family</fullName>
    </submittedName>
</protein>
<organism evidence="2 3">
    <name type="scientific">Pseudidiomarina planktonica</name>
    <dbReference type="NCBI Taxonomy" id="1323738"/>
    <lineage>
        <taxon>Bacteria</taxon>
        <taxon>Pseudomonadati</taxon>
        <taxon>Pseudomonadota</taxon>
        <taxon>Gammaproteobacteria</taxon>
        <taxon>Alteromonadales</taxon>
        <taxon>Idiomarinaceae</taxon>
        <taxon>Pseudidiomarina</taxon>
    </lineage>
</organism>